<dbReference type="EMBL" id="WMEQ01000026">
    <property type="protein sequence ID" value="MYL36052.1"/>
    <property type="molecule type" value="Genomic_DNA"/>
</dbReference>
<dbReference type="Proteomes" id="UP000468638">
    <property type="component" value="Unassembled WGS sequence"/>
</dbReference>
<dbReference type="AlphaFoldDB" id="A0A6I5A7D2"/>
<proteinExistence type="predicted"/>
<feature type="transmembrane region" description="Helical" evidence="2">
    <location>
        <begin position="95"/>
        <end position="119"/>
    </location>
</feature>
<sequence length="120" mass="13778">MEGEQDNITREEFNRFRKDIEKNVGDVQENLDDFKKETREKHDMQVAEFNKVKVQNAGIEENIKNIKENGEKTNKALENLEKTFRNTNYISKTQIVWIVGGTVGGTIIGVLIKTFAGVIF</sequence>
<keyword evidence="2" id="KW-0472">Membrane</keyword>
<evidence type="ECO:0000256" key="1">
    <source>
        <dbReference type="SAM" id="Coils"/>
    </source>
</evidence>
<gene>
    <name evidence="3" type="ORF">GLW05_20995</name>
</gene>
<evidence type="ECO:0000256" key="2">
    <source>
        <dbReference type="SAM" id="Phobius"/>
    </source>
</evidence>
<keyword evidence="2" id="KW-1133">Transmembrane helix</keyword>
<keyword evidence="1" id="KW-0175">Coiled coil</keyword>
<evidence type="ECO:0000313" key="4">
    <source>
        <dbReference type="Proteomes" id="UP000468638"/>
    </source>
</evidence>
<accession>A0A6I5A7D2</accession>
<dbReference type="RefSeq" id="WP_160910351.1">
    <property type="nucleotide sequence ID" value="NZ_WMEQ01000026.1"/>
</dbReference>
<name>A0A6I5A7D2_9BACI</name>
<keyword evidence="2" id="KW-0812">Transmembrane</keyword>
<protein>
    <submittedName>
        <fullName evidence="3">Uncharacterized protein</fullName>
    </submittedName>
</protein>
<reference evidence="3 4" key="1">
    <citation type="submission" date="2019-11" db="EMBL/GenBank/DDBJ databases">
        <title>Genome sequences of 17 halophilic strains isolated from different environments.</title>
        <authorList>
            <person name="Furrow R.E."/>
        </authorList>
    </citation>
    <scope>NUCLEOTIDE SEQUENCE [LARGE SCALE GENOMIC DNA]</scope>
    <source>
        <strain evidence="3 4">22514_16_FS</strain>
    </source>
</reference>
<comment type="caution">
    <text evidence="3">The sequence shown here is derived from an EMBL/GenBank/DDBJ whole genome shotgun (WGS) entry which is preliminary data.</text>
</comment>
<organism evidence="3 4">
    <name type="scientific">Pontibacillus yanchengensis</name>
    <dbReference type="NCBI Taxonomy" id="462910"/>
    <lineage>
        <taxon>Bacteria</taxon>
        <taxon>Bacillati</taxon>
        <taxon>Bacillota</taxon>
        <taxon>Bacilli</taxon>
        <taxon>Bacillales</taxon>
        <taxon>Bacillaceae</taxon>
        <taxon>Pontibacillus</taxon>
    </lineage>
</organism>
<evidence type="ECO:0000313" key="3">
    <source>
        <dbReference type="EMBL" id="MYL36052.1"/>
    </source>
</evidence>
<feature type="coiled-coil region" evidence="1">
    <location>
        <begin position="17"/>
        <end position="83"/>
    </location>
</feature>